<dbReference type="KEGG" id="phet:94286597"/>
<dbReference type="RefSeq" id="XP_067752677.1">
    <property type="nucleotide sequence ID" value="XM_067896520.1"/>
</dbReference>
<accession>A0A836HD64</accession>
<feature type="compositionally biased region" description="Basic and acidic residues" evidence="1">
    <location>
        <begin position="38"/>
        <end position="52"/>
    </location>
</feature>
<feature type="compositionally biased region" description="Polar residues" evidence="1">
    <location>
        <begin position="168"/>
        <end position="182"/>
    </location>
</feature>
<evidence type="ECO:0000313" key="3">
    <source>
        <dbReference type="Proteomes" id="UP000674318"/>
    </source>
</evidence>
<evidence type="ECO:0000313" key="2">
    <source>
        <dbReference type="EMBL" id="KAG5490349.1"/>
    </source>
</evidence>
<name>A0A836HD64_9TRYP</name>
<dbReference type="Proteomes" id="UP000674318">
    <property type="component" value="Unassembled WGS sequence"/>
</dbReference>
<comment type="caution">
    <text evidence="2">The sequence shown here is derived from an EMBL/GenBank/DDBJ whole genome shotgun (WGS) entry which is preliminary data.</text>
</comment>
<dbReference type="OrthoDB" id="267580at2759"/>
<gene>
    <name evidence="2" type="ORF">JKF63_00469</name>
</gene>
<feature type="compositionally biased region" description="Basic and acidic residues" evidence="1">
    <location>
        <begin position="504"/>
        <end position="517"/>
    </location>
</feature>
<feature type="region of interest" description="Disordered" evidence="1">
    <location>
        <begin position="224"/>
        <end position="279"/>
    </location>
</feature>
<protein>
    <submittedName>
        <fullName evidence="2">Uncharacterized protein</fullName>
    </submittedName>
</protein>
<reference evidence="2 3" key="1">
    <citation type="submission" date="2021-02" db="EMBL/GenBank/DDBJ databases">
        <title>Porcisia hertigi Genome sequencing and assembly.</title>
        <authorList>
            <person name="Almutairi H."/>
            <person name="Gatherer D."/>
        </authorList>
    </citation>
    <scope>NUCLEOTIDE SEQUENCE [LARGE SCALE GENOMIC DNA]</scope>
    <source>
        <strain evidence="2 3">C119</strain>
    </source>
</reference>
<proteinExistence type="predicted"/>
<dbReference type="GeneID" id="94286597"/>
<sequence length="556" mass="59845">MKAASAVQGATPTTAAAPLALPDAPTLATKFLVPRNRRGSDDSSTHRREDKTLENNVVQAARGTFLSSPSIKTAATPLHTVSSALLDISFDSRVFAVNNATTSTEINRLGNRLRDLQHEQYDLSVARAYSVHVSSASSDIDSVSRAHHYVLENSRGISETLPDASTASLELSTGSAKPSLSDQGLRGEQLHAETVKFVSLIQEIQRMRTSGRPDYAWFRRETVLPTTNSGSSGDGGGGGESDGHGEVGAASSVVSPTLLPSISERAPPSGEGRGESVSGLNVSSDLYRQSLLRQRNRSSRSVHWLPFEMHESDPQANSSRTPMCFCGFQAENLLADSVSAACSHGCYPVTEADLDKSNSQHLLELGVLYATVIADAASHPLPLGAPPIDRSSLHRVDAETDKNNFLSDSNRPLSITADTTPCTSAPSFSNGSLSFCPVHIFYSPVSILAPRRRTKPPSPIRPSEARLPLSETLQVNVPATNRTALSPAKRPSAHPTAFATQGSTDDKPRSETGDRRPIIHVGVPHRKQLAKRALEDNRLFFSMPFQTRKKLLYSEN</sequence>
<evidence type="ECO:0000256" key="1">
    <source>
        <dbReference type="SAM" id="MobiDB-lite"/>
    </source>
</evidence>
<feature type="region of interest" description="Disordered" evidence="1">
    <location>
        <begin position="32"/>
        <end position="52"/>
    </location>
</feature>
<feature type="region of interest" description="Disordered" evidence="1">
    <location>
        <begin position="481"/>
        <end position="520"/>
    </location>
</feature>
<dbReference type="EMBL" id="JAFJZO010000036">
    <property type="protein sequence ID" value="KAG5490349.1"/>
    <property type="molecule type" value="Genomic_DNA"/>
</dbReference>
<dbReference type="AlphaFoldDB" id="A0A836HD64"/>
<keyword evidence="3" id="KW-1185">Reference proteome</keyword>
<feature type="region of interest" description="Disordered" evidence="1">
    <location>
        <begin position="168"/>
        <end position="187"/>
    </location>
</feature>
<organism evidence="2 3">
    <name type="scientific">Porcisia hertigi</name>
    <dbReference type="NCBI Taxonomy" id="2761500"/>
    <lineage>
        <taxon>Eukaryota</taxon>
        <taxon>Discoba</taxon>
        <taxon>Euglenozoa</taxon>
        <taxon>Kinetoplastea</taxon>
        <taxon>Metakinetoplastina</taxon>
        <taxon>Trypanosomatida</taxon>
        <taxon>Trypanosomatidae</taxon>
        <taxon>Leishmaniinae</taxon>
        <taxon>Porcisia</taxon>
    </lineage>
</organism>